<protein>
    <recommendedName>
        <fullName evidence="4">C-type lectin domain-containing protein</fullName>
    </recommendedName>
</protein>
<reference evidence="2 3" key="1">
    <citation type="submission" date="2019-07" db="EMBL/GenBank/DDBJ databases">
        <title>Annotation for the trematode Paragonimus westermani.</title>
        <authorList>
            <person name="Choi Y.-J."/>
        </authorList>
    </citation>
    <scope>NUCLEOTIDE SEQUENCE [LARGE SCALE GENOMIC DNA]</scope>
    <source>
        <strain evidence="2">180907_Pwestermani</strain>
    </source>
</reference>
<evidence type="ECO:0000313" key="2">
    <source>
        <dbReference type="EMBL" id="KAF8564372.1"/>
    </source>
</evidence>
<dbReference type="Proteomes" id="UP000699462">
    <property type="component" value="Unassembled WGS sequence"/>
</dbReference>
<comment type="caution">
    <text evidence="2">The sequence shown here is derived from an EMBL/GenBank/DDBJ whole genome shotgun (WGS) entry which is preliminary data.</text>
</comment>
<dbReference type="OrthoDB" id="6240229at2759"/>
<organism evidence="2 3">
    <name type="scientific">Paragonimus westermani</name>
    <dbReference type="NCBI Taxonomy" id="34504"/>
    <lineage>
        <taxon>Eukaryota</taxon>
        <taxon>Metazoa</taxon>
        <taxon>Spiralia</taxon>
        <taxon>Lophotrochozoa</taxon>
        <taxon>Platyhelminthes</taxon>
        <taxon>Trematoda</taxon>
        <taxon>Digenea</taxon>
        <taxon>Plagiorchiida</taxon>
        <taxon>Troglotremata</taxon>
        <taxon>Troglotrematidae</taxon>
        <taxon>Paragonimus</taxon>
    </lineage>
</organism>
<feature type="chain" id="PRO_5035770190" description="C-type lectin domain-containing protein" evidence="1">
    <location>
        <begin position="18"/>
        <end position="203"/>
    </location>
</feature>
<evidence type="ECO:0000256" key="1">
    <source>
        <dbReference type="SAM" id="SignalP"/>
    </source>
</evidence>
<keyword evidence="3" id="KW-1185">Reference proteome</keyword>
<dbReference type="AlphaFoldDB" id="A0A8T0DA90"/>
<evidence type="ECO:0008006" key="4">
    <source>
        <dbReference type="Google" id="ProtNLM"/>
    </source>
</evidence>
<feature type="signal peptide" evidence="1">
    <location>
        <begin position="1"/>
        <end position="17"/>
    </location>
</feature>
<keyword evidence="1" id="KW-0732">Signal</keyword>
<dbReference type="EMBL" id="JTDF01008888">
    <property type="protein sequence ID" value="KAF8564372.1"/>
    <property type="molecule type" value="Genomic_DNA"/>
</dbReference>
<accession>A0A8T0DA90</accession>
<sequence>MDLLKTLLMMFAVYGTGNTSCSSEFTSDSVDLCAARVGQSQSFCGAANQCTQLGNNISAIVFLIGRNAPKLPEQGLEHWTGVNQLLVYRNALKTGWYDVNPNTPEYTTASDFQWGPTQPQGKEPVTTYRQTLKTYDDYPMVITSAPFPVFCEYGAPLAKTNMGIKFWSTVPVPLTNFVQSNMPFYGCFNEILPKFTPIQCAVA</sequence>
<gene>
    <name evidence="2" type="ORF">P879_11742</name>
</gene>
<evidence type="ECO:0000313" key="3">
    <source>
        <dbReference type="Proteomes" id="UP000699462"/>
    </source>
</evidence>
<proteinExistence type="predicted"/>
<name>A0A8T0DA90_9TREM</name>